<name>W4QIH7_9BACI</name>
<proteinExistence type="predicted"/>
<evidence type="ECO:0000313" key="1">
    <source>
        <dbReference type="EMBL" id="GAE31910.1"/>
    </source>
</evidence>
<accession>W4QIH7</accession>
<organism evidence="1 2">
    <name type="scientific">Halalkalibacter hemicellulosilyticusJCM 9152</name>
    <dbReference type="NCBI Taxonomy" id="1236971"/>
    <lineage>
        <taxon>Bacteria</taxon>
        <taxon>Bacillati</taxon>
        <taxon>Bacillota</taxon>
        <taxon>Bacilli</taxon>
        <taxon>Bacillales</taxon>
        <taxon>Bacillaceae</taxon>
        <taxon>Halalkalibacter</taxon>
    </lineage>
</organism>
<dbReference type="EMBL" id="BAUU01000025">
    <property type="protein sequence ID" value="GAE31910.1"/>
    <property type="molecule type" value="Genomic_DNA"/>
</dbReference>
<dbReference type="Proteomes" id="UP000018895">
    <property type="component" value="Unassembled WGS sequence"/>
</dbReference>
<comment type="caution">
    <text evidence="1">The sequence shown here is derived from an EMBL/GenBank/DDBJ whole genome shotgun (WGS) entry which is preliminary data.</text>
</comment>
<reference evidence="1" key="1">
    <citation type="journal article" date="2014" name="Genome Announc.">
        <title>Draft Genome Sequences of Three Alkaliphilic Bacillus Strains, Bacillus wakoensis JCM 9140T, Bacillus akibai JCM 9157T, and Bacillus hemicellulosilyticus JCM 9152T.</title>
        <authorList>
            <person name="Yuki M."/>
            <person name="Oshima K."/>
            <person name="Suda W."/>
            <person name="Oshida Y."/>
            <person name="Kitamura K."/>
            <person name="Iida T."/>
            <person name="Hattori M."/>
            <person name="Ohkuma M."/>
        </authorList>
    </citation>
    <scope>NUCLEOTIDE SEQUENCE [LARGE SCALE GENOMIC DNA]</scope>
    <source>
        <strain evidence="1">JCM 9152</strain>
    </source>
</reference>
<keyword evidence="2" id="KW-1185">Reference proteome</keyword>
<sequence length="71" mass="7909">MVFDASAAFLIVLTVSTALTASIALTVLDVITVTVVGEDKRFIKKFSYLMEKVPLHHLSQGHSFFRIIKDK</sequence>
<dbReference type="AlphaFoldDB" id="W4QIH7"/>
<protein>
    <submittedName>
        <fullName evidence="1">Uncharacterized protein</fullName>
    </submittedName>
</protein>
<gene>
    <name evidence="1" type="ORF">JCM9152_3406</name>
</gene>
<evidence type="ECO:0000313" key="2">
    <source>
        <dbReference type="Proteomes" id="UP000018895"/>
    </source>
</evidence>